<dbReference type="SUPFAM" id="SSF51445">
    <property type="entry name" value="(Trans)glycosidases"/>
    <property type="match status" value="1"/>
</dbReference>
<dbReference type="FunFam" id="3.20.20.80:FF:000015">
    <property type="entry name" value="Acidic endochitinase SE2"/>
    <property type="match status" value="1"/>
</dbReference>
<comment type="catalytic activity">
    <reaction evidence="1">
        <text>Random endo-hydrolysis of N-acetyl-beta-D-glucosaminide (1-&gt;4)-beta-linkages in chitin and chitodextrins.</text>
        <dbReference type="EC" id="3.2.1.14"/>
    </reaction>
</comment>
<dbReference type="GO" id="GO:0005576">
    <property type="term" value="C:extracellular region"/>
    <property type="evidence" value="ECO:0007669"/>
    <property type="project" value="TreeGrafter"/>
</dbReference>
<evidence type="ECO:0000256" key="8">
    <source>
        <dbReference type="RuleBase" id="RU000489"/>
    </source>
</evidence>
<dbReference type="GO" id="GO:0006032">
    <property type="term" value="P:chitin catabolic process"/>
    <property type="evidence" value="ECO:0007669"/>
    <property type="project" value="UniProtKB-KW"/>
</dbReference>
<name>A0AAV9BJM2_ACOGR</name>
<dbReference type="PROSITE" id="PS01095">
    <property type="entry name" value="GH18_1"/>
    <property type="match status" value="1"/>
</dbReference>
<dbReference type="CDD" id="cd02877">
    <property type="entry name" value="GH18_hevamine_XipI_class_III"/>
    <property type="match status" value="1"/>
</dbReference>
<evidence type="ECO:0000256" key="3">
    <source>
        <dbReference type="ARBA" id="ARBA00022801"/>
    </source>
</evidence>
<protein>
    <recommendedName>
        <fullName evidence="2">chitinase</fullName>
        <ecNumber evidence="2">3.2.1.14</ecNumber>
    </recommendedName>
</protein>
<dbReference type="PANTHER" id="PTHR45708">
    <property type="entry name" value="ENDOCHITINASE"/>
    <property type="match status" value="1"/>
</dbReference>
<evidence type="ECO:0000256" key="10">
    <source>
        <dbReference type="SAM" id="SignalP"/>
    </source>
</evidence>
<dbReference type="InterPro" id="IPR045321">
    <property type="entry name" value="Cts1-like"/>
</dbReference>
<keyword evidence="6 8" id="KW-0326">Glycosidase</keyword>
<keyword evidence="3 8" id="KW-0378">Hydrolase</keyword>
<evidence type="ECO:0000259" key="11">
    <source>
        <dbReference type="PROSITE" id="PS51910"/>
    </source>
</evidence>
<accession>A0AAV9BJM2</accession>
<keyword evidence="10" id="KW-0732">Signal</keyword>
<dbReference type="AlphaFoldDB" id="A0AAV9BJM2"/>
<dbReference type="GO" id="GO:0008843">
    <property type="term" value="F:endochitinase activity"/>
    <property type="evidence" value="ECO:0007669"/>
    <property type="project" value="UniProtKB-EC"/>
</dbReference>
<comment type="similarity">
    <text evidence="9">Belongs to the glycosyl hydrolase 18 family.</text>
</comment>
<dbReference type="InterPro" id="IPR050542">
    <property type="entry name" value="Glycosyl_Hydrlase18_Chitinase"/>
</dbReference>
<organism evidence="12 13">
    <name type="scientific">Acorus gramineus</name>
    <name type="common">Dwarf sweet flag</name>
    <dbReference type="NCBI Taxonomy" id="55184"/>
    <lineage>
        <taxon>Eukaryota</taxon>
        <taxon>Viridiplantae</taxon>
        <taxon>Streptophyta</taxon>
        <taxon>Embryophyta</taxon>
        <taxon>Tracheophyta</taxon>
        <taxon>Spermatophyta</taxon>
        <taxon>Magnoliopsida</taxon>
        <taxon>Liliopsida</taxon>
        <taxon>Acoraceae</taxon>
        <taxon>Acorus</taxon>
    </lineage>
</organism>
<keyword evidence="7" id="KW-0624">Polysaccharide degradation</keyword>
<evidence type="ECO:0000256" key="6">
    <source>
        <dbReference type="ARBA" id="ARBA00023295"/>
    </source>
</evidence>
<evidence type="ECO:0000256" key="7">
    <source>
        <dbReference type="ARBA" id="ARBA00023326"/>
    </source>
</evidence>
<keyword evidence="4" id="KW-0146">Chitin degradation</keyword>
<keyword evidence="13" id="KW-1185">Reference proteome</keyword>
<dbReference type="GO" id="GO:0000272">
    <property type="term" value="P:polysaccharide catabolic process"/>
    <property type="evidence" value="ECO:0007669"/>
    <property type="project" value="UniProtKB-KW"/>
</dbReference>
<dbReference type="InterPro" id="IPR001579">
    <property type="entry name" value="Glyco_hydro_18_chit_AS"/>
</dbReference>
<sequence length="303" mass="32506">METKRSSLESLPLLFLLALALASVSDAGGGIATYWGQNGGEGRLYEACATGNYAYVNIAFLNVFGSGRTPSLDLSGHCTPSAGTCTGISRGIRGCQSMDVKVMLSLGGTIGQYSLSSSDDARQLADYLWNNYLGGSSPNRPLGPAVLDGIDFDIERPYHSAHYDDLARFLSAYSQRGRKVYLSAAPQCIYPDLSLGPALATGLFDYVWVQFYNNQPCQYNGGSIGNLVSSWNRWTSSVKAGKIFLGVPAKRRAAPRGGYIPKGVLTSQVLPAVKGSPMYGGIMVWDRYNDLLNQYSSAVKGSV</sequence>
<feature type="chain" id="PRO_5043956309" description="chitinase" evidence="10">
    <location>
        <begin position="23"/>
        <end position="303"/>
    </location>
</feature>
<reference evidence="12" key="1">
    <citation type="journal article" date="2023" name="Nat. Commun.">
        <title>Diploid and tetraploid genomes of Acorus and the evolution of monocots.</title>
        <authorList>
            <person name="Ma L."/>
            <person name="Liu K.W."/>
            <person name="Li Z."/>
            <person name="Hsiao Y.Y."/>
            <person name="Qi Y."/>
            <person name="Fu T."/>
            <person name="Tang G.D."/>
            <person name="Zhang D."/>
            <person name="Sun W.H."/>
            <person name="Liu D.K."/>
            <person name="Li Y."/>
            <person name="Chen G.Z."/>
            <person name="Liu X.D."/>
            <person name="Liao X.Y."/>
            <person name="Jiang Y.T."/>
            <person name="Yu X."/>
            <person name="Hao Y."/>
            <person name="Huang J."/>
            <person name="Zhao X.W."/>
            <person name="Ke S."/>
            <person name="Chen Y.Y."/>
            <person name="Wu W.L."/>
            <person name="Hsu J.L."/>
            <person name="Lin Y.F."/>
            <person name="Huang M.D."/>
            <person name="Li C.Y."/>
            <person name="Huang L."/>
            <person name="Wang Z.W."/>
            <person name="Zhao X."/>
            <person name="Zhong W.Y."/>
            <person name="Peng D.H."/>
            <person name="Ahmad S."/>
            <person name="Lan S."/>
            <person name="Zhang J.S."/>
            <person name="Tsai W.C."/>
            <person name="Van de Peer Y."/>
            <person name="Liu Z.J."/>
        </authorList>
    </citation>
    <scope>NUCLEOTIDE SEQUENCE</scope>
    <source>
        <strain evidence="12">SCP</strain>
    </source>
</reference>
<feature type="domain" description="GH18" evidence="11">
    <location>
        <begin position="29"/>
        <end position="302"/>
    </location>
</feature>
<evidence type="ECO:0000256" key="4">
    <source>
        <dbReference type="ARBA" id="ARBA00023024"/>
    </source>
</evidence>
<dbReference type="Pfam" id="PF00704">
    <property type="entry name" value="Glyco_hydro_18"/>
    <property type="match status" value="1"/>
</dbReference>
<evidence type="ECO:0000256" key="1">
    <source>
        <dbReference type="ARBA" id="ARBA00000822"/>
    </source>
</evidence>
<reference evidence="12" key="2">
    <citation type="submission" date="2023-06" db="EMBL/GenBank/DDBJ databases">
        <authorList>
            <person name="Ma L."/>
            <person name="Liu K.-W."/>
            <person name="Li Z."/>
            <person name="Hsiao Y.-Y."/>
            <person name="Qi Y."/>
            <person name="Fu T."/>
            <person name="Tang G."/>
            <person name="Zhang D."/>
            <person name="Sun W.-H."/>
            <person name="Liu D.-K."/>
            <person name="Li Y."/>
            <person name="Chen G.-Z."/>
            <person name="Liu X.-D."/>
            <person name="Liao X.-Y."/>
            <person name="Jiang Y.-T."/>
            <person name="Yu X."/>
            <person name="Hao Y."/>
            <person name="Huang J."/>
            <person name="Zhao X.-W."/>
            <person name="Ke S."/>
            <person name="Chen Y.-Y."/>
            <person name="Wu W.-L."/>
            <person name="Hsu J.-L."/>
            <person name="Lin Y.-F."/>
            <person name="Huang M.-D."/>
            <person name="Li C.-Y."/>
            <person name="Huang L."/>
            <person name="Wang Z.-W."/>
            <person name="Zhao X."/>
            <person name="Zhong W.-Y."/>
            <person name="Peng D.-H."/>
            <person name="Ahmad S."/>
            <person name="Lan S."/>
            <person name="Zhang J.-S."/>
            <person name="Tsai W.-C."/>
            <person name="Van De Peer Y."/>
            <person name="Liu Z.-J."/>
        </authorList>
    </citation>
    <scope>NUCLEOTIDE SEQUENCE</scope>
    <source>
        <strain evidence="12">SCP</strain>
        <tissue evidence="12">Leaves</tissue>
    </source>
</reference>
<feature type="signal peptide" evidence="10">
    <location>
        <begin position="1"/>
        <end position="22"/>
    </location>
</feature>
<evidence type="ECO:0000256" key="5">
    <source>
        <dbReference type="ARBA" id="ARBA00023157"/>
    </source>
</evidence>
<keyword evidence="7" id="KW-0119">Carbohydrate metabolism</keyword>
<evidence type="ECO:0000313" key="12">
    <source>
        <dbReference type="EMBL" id="KAK1276755.1"/>
    </source>
</evidence>
<dbReference type="Gene3D" id="3.20.20.80">
    <property type="entry name" value="Glycosidases"/>
    <property type="match status" value="1"/>
</dbReference>
<dbReference type="PROSITE" id="PS51910">
    <property type="entry name" value="GH18_2"/>
    <property type="match status" value="1"/>
</dbReference>
<keyword evidence="5" id="KW-1015">Disulfide bond</keyword>
<comment type="caution">
    <text evidence="12">The sequence shown here is derived from an EMBL/GenBank/DDBJ whole genome shotgun (WGS) entry which is preliminary data.</text>
</comment>
<dbReference type="Proteomes" id="UP001179952">
    <property type="component" value="Unassembled WGS sequence"/>
</dbReference>
<dbReference type="InterPro" id="IPR001223">
    <property type="entry name" value="Glyco_hydro18_cat"/>
</dbReference>
<proteinExistence type="inferred from homology"/>
<evidence type="ECO:0000256" key="2">
    <source>
        <dbReference type="ARBA" id="ARBA00012729"/>
    </source>
</evidence>
<gene>
    <name evidence="12" type="ORF">QJS04_geneDACA011142</name>
</gene>
<dbReference type="EMBL" id="JAUJYN010000003">
    <property type="protein sequence ID" value="KAK1276755.1"/>
    <property type="molecule type" value="Genomic_DNA"/>
</dbReference>
<dbReference type="InterPro" id="IPR017853">
    <property type="entry name" value="GH"/>
</dbReference>
<evidence type="ECO:0000313" key="13">
    <source>
        <dbReference type="Proteomes" id="UP001179952"/>
    </source>
</evidence>
<dbReference type="EC" id="3.2.1.14" evidence="2"/>
<evidence type="ECO:0000256" key="9">
    <source>
        <dbReference type="RuleBase" id="RU004453"/>
    </source>
</evidence>
<dbReference type="PANTHER" id="PTHR45708:SF49">
    <property type="entry name" value="ENDOCHITINASE"/>
    <property type="match status" value="1"/>
</dbReference>